<dbReference type="GO" id="GO:0016746">
    <property type="term" value="F:acyltransferase activity"/>
    <property type="evidence" value="ECO:0007669"/>
    <property type="project" value="UniProtKB-KW"/>
</dbReference>
<organism evidence="1 2">
    <name type="scientific">Vitis vinifera</name>
    <name type="common">Grape</name>
    <dbReference type="NCBI Taxonomy" id="29760"/>
    <lineage>
        <taxon>Eukaryota</taxon>
        <taxon>Viridiplantae</taxon>
        <taxon>Streptophyta</taxon>
        <taxon>Embryophyta</taxon>
        <taxon>Tracheophyta</taxon>
        <taxon>Spermatophyta</taxon>
        <taxon>Magnoliopsida</taxon>
        <taxon>eudicotyledons</taxon>
        <taxon>Gunneridae</taxon>
        <taxon>Pentapetalae</taxon>
        <taxon>rosids</taxon>
        <taxon>Vitales</taxon>
        <taxon>Vitaceae</taxon>
        <taxon>Viteae</taxon>
        <taxon>Vitis</taxon>
    </lineage>
</organism>
<name>A0A438JCU4_VITVI</name>
<dbReference type="Proteomes" id="UP000288805">
    <property type="component" value="Unassembled WGS sequence"/>
</dbReference>
<dbReference type="PANTHER" id="PTHR22753:SF24">
    <property type="entry name" value="ESTERASE_LIPASE_THIOESTERASE FAMILY PROTEIN"/>
    <property type="match status" value="1"/>
</dbReference>
<keyword evidence="1" id="KW-0808">Transferase</keyword>
<reference evidence="1 2" key="1">
    <citation type="journal article" date="2018" name="PLoS Genet.">
        <title>Population sequencing reveals clonal diversity and ancestral inbreeding in the grapevine cultivar Chardonnay.</title>
        <authorList>
            <person name="Roach M.J."/>
            <person name="Johnson D.L."/>
            <person name="Bohlmann J."/>
            <person name="van Vuuren H.J."/>
            <person name="Jones S.J."/>
            <person name="Pretorius I.S."/>
            <person name="Schmidt S.A."/>
            <person name="Borneman A.R."/>
        </authorList>
    </citation>
    <scope>NUCLEOTIDE SEQUENCE [LARGE SCALE GENOMIC DNA]</scope>
    <source>
        <strain evidence="2">cv. Chardonnay</strain>
        <tissue evidence="1">Leaf</tissue>
    </source>
</reference>
<keyword evidence="1" id="KW-0012">Acyltransferase</keyword>
<dbReference type="AlphaFoldDB" id="A0A438JCU4"/>
<comment type="caution">
    <text evidence="1">The sequence shown here is derived from an EMBL/GenBank/DDBJ whole genome shotgun (WGS) entry which is preliminary data.</text>
</comment>
<sequence length="169" mass="19957">MTEVRFLAYLYPFCTKCHVYSSLDLDSFLIINNWLHLHYLQVVIDYNDLMMIPYFRDQIEENTKKAVKLRTGSSGEVANQDLHTPGILPKLPGRFYYLFGKPIETEGRKQELREKEKAHELYLHVKSEVESCLAYLKEKRESDPYRNILPRLFYQATHGFTSDVPTFEL</sequence>
<evidence type="ECO:0000313" key="2">
    <source>
        <dbReference type="Proteomes" id="UP000288805"/>
    </source>
</evidence>
<proteinExistence type="predicted"/>
<gene>
    <name evidence="1" type="primary">VvCHDp000632_3</name>
    <name evidence="1" type="ORF">CK203_015072</name>
</gene>
<evidence type="ECO:0000313" key="1">
    <source>
        <dbReference type="EMBL" id="RVX06774.1"/>
    </source>
</evidence>
<dbReference type="PANTHER" id="PTHR22753">
    <property type="entry name" value="TRANSMEMBRANE PROTEIN 68"/>
    <property type="match status" value="1"/>
</dbReference>
<dbReference type="EMBL" id="QGNW01000049">
    <property type="protein sequence ID" value="RVX06774.1"/>
    <property type="molecule type" value="Genomic_DNA"/>
</dbReference>
<protein>
    <submittedName>
        <fullName evidence="1">Acyltransferase-like protein, chloroplastic</fullName>
    </submittedName>
</protein>
<accession>A0A438JCU4</accession>